<comment type="caution">
    <text evidence="2">The sequence shown here is derived from an EMBL/GenBank/DDBJ whole genome shotgun (WGS) entry which is preliminary data.</text>
</comment>
<sequence length="114" mass="13077">MEWMADLDTVLVTGYAKAPQGTSMYEQYKYSGIVLEIDRKTQCIIDAEFTLITGVAQLFFRKMLVGYDLNNGLDPLIKRVENHYFAPSTHSLIVALKIACQRYFEQMERNSVSI</sequence>
<evidence type="ECO:0000259" key="1">
    <source>
        <dbReference type="Pfam" id="PF12986"/>
    </source>
</evidence>
<accession>A0ABS2QC79</accession>
<protein>
    <recommendedName>
        <fullName evidence="1">DUF3870 domain-containing protein</fullName>
    </recommendedName>
</protein>
<dbReference type="InterPro" id="IPR024617">
    <property type="entry name" value="DUF3870"/>
</dbReference>
<dbReference type="EMBL" id="JAFBEV010000027">
    <property type="protein sequence ID" value="MBM7658925.1"/>
    <property type="molecule type" value="Genomic_DNA"/>
</dbReference>
<proteinExistence type="predicted"/>
<organism evidence="2 3">
    <name type="scientific">Sporolactobacillus spathodeae</name>
    <dbReference type="NCBI Taxonomy" id="1465502"/>
    <lineage>
        <taxon>Bacteria</taxon>
        <taxon>Bacillati</taxon>
        <taxon>Bacillota</taxon>
        <taxon>Bacilli</taxon>
        <taxon>Bacillales</taxon>
        <taxon>Sporolactobacillaceae</taxon>
        <taxon>Sporolactobacillus</taxon>
    </lineage>
</organism>
<gene>
    <name evidence="2" type="ORF">JOC27_002388</name>
</gene>
<reference evidence="2 3" key="1">
    <citation type="submission" date="2021-01" db="EMBL/GenBank/DDBJ databases">
        <title>Genomic Encyclopedia of Type Strains, Phase IV (KMG-IV): sequencing the most valuable type-strain genomes for metagenomic binning, comparative biology and taxonomic classification.</title>
        <authorList>
            <person name="Goeker M."/>
        </authorList>
    </citation>
    <scope>NUCLEOTIDE SEQUENCE [LARGE SCALE GENOMIC DNA]</scope>
    <source>
        <strain evidence="2 3">DSM 100968</strain>
    </source>
</reference>
<dbReference type="Proteomes" id="UP000823201">
    <property type="component" value="Unassembled WGS sequence"/>
</dbReference>
<evidence type="ECO:0000313" key="3">
    <source>
        <dbReference type="Proteomes" id="UP000823201"/>
    </source>
</evidence>
<evidence type="ECO:0000313" key="2">
    <source>
        <dbReference type="EMBL" id="MBM7658925.1"/>
    </source>
</evidence>
<name>A0ABS2QC79_9BACL</name>
<dbReference type="Pfam" id="PF12986">
    <property type="entry name" value="DUF3870"/>
    <property type="match status" value="1"/>
</dbReference>
<feature type="domain" description="DUF3870" evidence="1">
    <location>
        <begin position="11"/>
        <end position="103"/>
    </location>
</feature>
<keyword evidence="3" id="KW-1185">Reference proteome</keyword>